<evidence type="ECO:0000256" key="1">
    <source>
        <dbReference type="ARBA" id="ARBA00009437"/>
    </source>
</evidence>
<reference evidence="7" key="1">
    <citation type="submission" date="2016-12" db="EMBL/GenBank/DDBJ databases">
        <authorList>
            <person name="Rodrigo-Torres L."/>
            <person name="Arahal R.D."/>
            <person name="Lucena T."/>
        </authorList>
    </citation>
    <scope>NUCLEOTIDE SEQUENCE [LARGE SCALE GENOMIC DNA]</scope>
</reference>
<dbReference type="Pfam" id="PF03466">
    <property type="entry name" value="LysR_substrate"/>
    <property type="match status" value="1"/>
</dbReference>
<dbReference type="Pfam" id="PF00126">
    <property type="entry name" value="HTH_1"/>
    <property type="match status" value="1"/>
</dbReference>
<sequence length="300" mass="32798">MTQLNWDDARVFLALARAGTLTRAAQNLALGIATLSRRIERLEKALNTPLFVRAQTGYQLTEEGMALLESAEQMETAMFAFCSQAEVQNEIQGHVRLATAENMATTLIIPKLPDFLSRYPSLTLDLVTDVRTSNLHRHDADLALRMVRPTQGNVSFRRIGKLGYGIYAGIAGDDRPQGRKATGQSAYSESRFIGWSESYHDLPAARWLAQHLKTVAPVLTTSAVATQVAACRSGVGLAVLPHIVARQAGLVCLEHLPAVEQDIYLVMHTDLSHARRVRAVAGFVAGLVEDNARLLAFPDA</sequence>
<dbReference type="InterPro" id="IPR036390">
    <property type="entry name" value="WH_DNA-bd_sf"/>
</dbReference>
<dbReference type="GO" id="GO:0003700">
    <property type="term" value="F:DNA-binding transcription factor activity"/>
    <property type="evidence" value="ECO:0007669"/>
    <property type="project" value="InterPro"/>
</dbReference>
<keyword evidence="7" id="KW-1185">Reference proteome</keyword>
<protein>
    <submittedName>
        <fullName evidence="6">HTH-type transcriptional regulator YofA</fullName>
    </submittedName>
</protein>
<keyword evidence="2" id="KW-0805">Transcription regulation</keyword>
<accession>A0A1M7YXA3</accession>
<proteinExistence type="inferred from homology"/>
<dbReference type="EMBL" id="FRFG01000037">
    <property type="protein sequence ID" value="SHO57309.1"/>
    <property type="molecule type" value="Genomic_DNA"/>
</dbReference>
<dbReference type="PANTHER" id="PTHR30579">
    <property type="entry name" value="TRANSCRIPTIONAL REGULATOR"/>
    <property type="match status" value="1"/>
</dbReference>
<keyword evidence="4" id="KW-0804">Transcription</keyword>
<name>A0A1M7YXA3_9VIBR</name>
<keyword evidence="3" id="KW-0238">DNA-binding</keyword>
<evidence type="ECO:0000256" key="4">
    <source>
        <dbReference type="ARBA" id="ARBA00023163"/>
    </source>
</evidence>
<evidence type="ECO:0000313" key="6">
    <source>
        <dbReference type="EMBL" id="SHO57309.1"/>
    </source>
</evidence>
<comment type="similarity">
    <text evidence="1">Belongs to the LysR transcriptional regulatory family.</text>
</comment>
<dbReference type="PANTHER" id="PTHR30579:SF3">
    <property type="entry name" value="TRANSCRIPTIONAL REGULATORY PROTEIN"/>
    <property type="match status" value="1"/>
</dbReference>
<dbReference type="InterPro" id="IPR050176">
    <property type="entry name" value="LTTR"/>
</dbReference>
<evidence type="ECO:0000259" key="5">
    <source>
        <dbReference type="PROSITE" id="PS50931"/>
    </source>
</evidence>
<dbReference type="Gene3D" id="1.10.10.10">
    <property type="entry name" value="Winged helix-like DNA-binding domain superfamily/Winged helix DNA-binding domain"/>
    <property type="match status" value="1"/>
</dbReference>
<evidence type="ECO:0000256" key="3">
    <source>
        <dbReference type="ARBA" id="ARBA00023125"/>
    </source>
</evidence>
<dbReference type="SUPFAM" id="SSF46785">
    <property type="entry name" value="Winged helix' DNA-binding domain"/>
    <property type="match status" value="1"/>
</dbReference>
<dbReference type="GO" id="GO:0003677">
    <property type="term" value="F:DNA binding"/>
    <property type="evidence" value="ECO:0007669"/>
    <property type="project" value="UniProtKB-KW"/>
</dbReference>
<dbReference type="OrthoDB" id="570111at2"/>
<organism evidence="6 7">
    <name type="scientific">Vibrio quintilis</name>
    <dbReference type="NCBI Taxonomy" id="1117707"/>
    <lineage>
        <taxon>Bacteria</taxon>
        <taxon>Pseudomonadati</taxon>
        <taxon>Pseudomonadota</taxon>
        <taxon>Gammaproteobacteria</taxon>
        <taxon>Vibrionales</taxon>
        <taxon>Vibrionaceae</taxon>
        <taxon>Vibrio</taxon>
    </lineage>
</organism>
<dbReference type="InterPro" id="IPR005119">
    <property type="entry name" value="LysR_subst-bd"/>
</dbReference>
<dbReference type="PROSITE" id="PS50931">
    <property type="entry name" value="HTH_LYSR"/>
    <property type="match status" value="1"/>
</dbReference>
<dbReference type="InterPro" id="IPR000847">
    <property type="entry name" value="LysR_HTH_N"/>
</dbReference>
<dbReference type="SUPFAM" id="SSF53850">
    <property type="entry name" value="Periplasmic binding protein-like II"/>
    <property type="match status" value="1"/>
</dbReference>
<dbReference type="Gene3D" id="3.40.190.290">
    <property type="match status" value="1"/>
</dbReference>
<dbReference type="AlphaFoldDB" id="A0A1M7YXA3"/>
<gene>
    <name evidence="6" type="primary">yofA</name>
    <name evidence="6" type="ORF">VQ7734_03078</name>
</gene>
<dbReference type="Proteomes" id="UP000184600">
    <property type="component" value="Unassembled WGS sequence"/>
</dbReference>
<dbReference type="RefSeq" id="WP_073584109.1">
    <property type="nucleotide sequence ID" value="NZ_AP024898.1"/>
</dbReference>
<feature type="domain" description="HTH lysR-type" evidence="5">
    <location>
        <begin position="4"/>
        <end position="61"/>
    </location>
</feature>
<evidence type="ECO:0000256" key="2">
    <source>
        <dbReference type="ARBA" id="ARBA00023015"/>
    </source>
</evidence>
<dbReference type="InterPro" id="IPR036388">
    <property type="entry name" value="WH-like_DNA-bd_sf"/>
</dbReference>
<dbReference type="STRING" id="1117707.VQ7734_03078"/>
<evidence type="ECO:0000313" key="7">
    <source>
        <dbReference type="Proteomes" id="UP000184600"/>
    </source>
</evidence>